<keyword evidence="1" id="KW-0472">Membrane</keyword>
<dbReference type="KEGG" id="mmec:FIU01_02490"/>
<proteinExistence type="predicted"/>
<dbReference type="PANTHER" id="PTHR36109">
    <property type="entry name" value="MEMBRANE PROTEIN-RELATED"/>
    <property type="match status" value="1"/>
</dbReference>
<evidence type="ECO:0000313" key="2">
    <source>
        <dbReference type="EMBL" id="QDC43507.1"/>
    </source>
</evidence>
<dbReference type="EMBL" id="CP040946">
    <property type="protein sequence ID" value="QDC43507.1"/>
    <property type="molecule type" value="Genomic_DNA"/>
</dbReference>
<evidence type="ECO:0008006" key="4">
    <source>
        <dbReference type="Google" id="ProtNLM"/>
    </source>
</evidence>
<reference evidence="3" key="1">
    <citation type="journal article" date="2019" name="ISME J.">
        <title>Evolution in action: habitat transition from sediment to the pelagial leads to genome streamlining in Methylophilaceae.</title>
        <authorList>
            <person name="Salcher M."/>
            <person name="Schaefle D."/>
            <person name="Kaspar M."/>
            <person name="Neuenschwander S.M."/>
            <person name="Ghai R."/>
        </authorList>
    </citation>
    <scope>NUCLEOTIDE SEQUENCE [LARGE SCALE GENOMIC DNA]</scope>
    <source>
        <strain evidence="3">MMS-M-51</strain>
    </source>
</reference>
<dbReference type="RefSeq" id="WP_140002621.1">
    <property type="nucleotide sequence ID" value="NZ_CP040946.1"/>
</dbReference>
<evidence type="ECO:0000256" key="1">
    <source>
        <dbReference type="SAM" id="Phobius"/>
    </source>
</evidence>
<accession>A0A5B8CQL8</accession>
<feature type="transmembrane region" description="Helical" evidence="1">
    <location>
        <begin position="67"/>
        <end position="88"/>
    </location>
</feature>
<organism evidence="2 3">
    <name type="scientific">Methylophilus medardicus</name>
    <dbReference type="NCBI Taxonomy" id="2588534"/>
    <lineage>
        <taxon>Bacteria</taxon>
        <taxon>Pseudomonadati</taxon>
        <taxon>Pseudomonadota</taxon>
        <taxon>Betaproteobacteria</taxon>
        <taxon>Nitrosomonadales</taxon>
        <taxon>Methylophilaceae</taxon>
        <taxon>Methylophilus</taxon>
    </lineage>
</organism>
<name>A0A5B8CQL8_9PROT</name>
<keyword evidence="1" id="KW-1133">Transmembrane helix</keyword>
<dbReference type="OrthoDB" id="282393at2"/>
<gene>
    <name evidence="2" type="ORF">FIU01_02490</name>
</gene>
<keyword evidence="3" id="KW-1185">Reference proteome</keyword>
<feature type="transmembrane region" description="Helical" evidence="1">
    <location>
        <begin position="100"/>
        <end position="122"/>
    </location>
</feature>
<dbReference type="PANTHER" id="PTHR36109:SF2">
    <property type="entry name" value="MEMBRANE PROTEIN"/>
    <property type="match status" value="1"/>
</dbReference>
<dbReference type="InterPro" id="IPR052948">
    <property type="entry name" value="Low_temp-induced_all0457"/>
</dbReference>
<dbReference type="AlphaFoldDB" id="A0A5B8CQL8"/>
<protein>
    <recommendedName>
        <fullName evidence="4">DUF1269 domain-containing protein</fullName>
    </recommendedName>
</protein>
<dbReference type="Proteomes" id="UP000311008">
    <property type="component" value="Chromosome"/>
</dbReference>
<evidence type="ECO:0000313" key="3">
    <source>
        <dbReference type="Proteomes" id="UP000311008"/>
    </source>
</evidence>
<keyword evidence="1" id="KW-0812">Transmembrane</keyword>
<sequence>MAAVTGLFHDQESAERAYISATEAGYGANDINVIMSDETRERYYGEHATLETEVGNKAAEGAAVGGALGATAGAIAGAIAAVGTAIVLPGLGLVIAGPLAAGIAGAGAGGVTAGLVGALIGWGIPEDTLKKYEADVKEGGILIGLNPKSEDDARRFQNEWAKSEAVV</sequence>